<evidence type="ECO:0000313" key="1">
    <source>
        <dbReference type="EMBL" id="KAI3821671.1"/>
    </source>
</evidence>
<proteinExistence type="predicted"/>
<keyword evidence="2" id="KW-1185">Reference proteome</keyword>
<organism evidence="1 2">
    <name type="scientific">Smallanthus sonchifolius</name>
    <dbReference type="NCBI Taxonomy" id="185202"/>
    <lineage>
        <taxon>Eukaryota</taxon>
        <taxon>Viridiplantae</taxon>
        <taxon>Streptophyta</taxon>
        <taxon>Embryophyta</taxon>
        <taxon>Tracheophyta</taxon>
        <taxon>Spermatophyta</taxon>
        <taxon>Magnoliopsida</taxon>
        <taxon>eudicotyledons</taxon>
        <taxon>Gunneridae</taxon>
        <taxon>Pentapetalae</taxon>
        <taxon>asterids</taxon>
        <taxon>campanulids</taxon>
        <taxon>Asterales</taxon>
        <taxon>Asteraceae</taxon>
        <taxon>Asteroideae</taxon>
        <taxon>Heliantheae alliance</taxon>
        <taxon>Millerieae</taxon>
        <taxon>Smallanthus</taxon>
    </lineage>
</organism>
<accession>A0ACB9JPB8</accession>
<evidence type="ECO:0000313" key="2">
    <source>
        <dbReference type="Proteomes" id="UP001056120"/>
    </source>
</evidence>
<reference evidence="1 2" key="2">
    <citation type="journal article" date="2022" name="Mol. Ecol. Resour.">
        <title>The genomes of chicory, endive, great burdock and yacon provide insights into Asteraceae paleo-polyploidization history and plant inulin production.</title>
        <authorList>
            <person name="Fan W."/>
            <person name="Wang S."/>
            <person name="Wang H."/>
            <person name="Wang A."/>
            <person name="Jiang F."/>
            <person name="Liu H."/>
            <person name="Zhao H."/>
            <person name="Xu D."/>
            <person name="Zhang Y."/>
        </authorList>
    </citation>
    <scope>NUCLEOTIDE SEQUENCE [LARGE SCALE GENOMIC DNA]</scope>
    <source>
        <strain evidence="2">cv. Yunnan</strain>
        <tissue evidence="1">Leaves</tissue>
    </source>
</reference>
<sequence length="586" mass="63962">MGLKVVSFANLSSLRELHLSGNNLDQDLPGLFDNLPVTSLQLVDLYGNQLSGSLPDFSTFSALTELYLAVNQLNGSFPGKFQHNSNLLILDLADNHINGLLPDLSVFGSLRELYFERNLLHGTLAERLGSLSNLESLGASSNFFQGTISEPHVANLSRLVYLDLSHNSLALELGPDWSPSFQLDVISLSSCELGSSFPGWLKTQKNFSVLDISDAGISDTVPSWFWKSLIPDLRYLNISSNQIHGTVPDLISGKQPLIDMGSNNFSGSLPMFPRDTVALILNDNTFSGPISSLCNVTTLNRIDLSNNKLSGKLPNCWDSFDRLTILNLENNRFTGAIPDSIGALQFVSMMSMRGNRLTGNMPFSLRNCTGLQLLDLGENELSGTIPEWIDESLSMLLVLSLPSNRFHGTIPTSLCKLTKIQILDLSVNNISGNIPKCLNKFTGMTPQSGTQEASIEYNAIGLDRTRLTSRARYVFKALLQWKGRKSEYQKTLGLVVSLDLSSNRLTGEIPGEITSLLGLVALNLSRNSLTGAVPEGVGQLRRLDFLDLSRNQLVGGVPVSLSQLSNLGVLDLSFNNLSGRIPKSEL</sequence>
<dbReference type="Proteomes" id="UP001056120">
    <property type="component" value="Linkage Group LG03"/>
</dbReference>
<reference evidence="2" key="1">
    <citation type="journal article" date="2022" name="Mol. Ecol. Resour.">
        <title>The genomes of chicory, endive, great burdock and yacon provide insights into Asteraceae palaeo-polyploidization history and plant inulin production.</title>
        <authorList>
            <person name="Fan W."/>
            <person name="Wang S."/>
            <person name="Wang H."/>
            <person name="Wang A."/>
            <person name="Jiang F."/>
            <person name="Liu H."/>
            <person name="Zhao H."/>
            <person name="Xu D."/>
            <person name="Zhang Y."/>
        </authorList>
    </citation>
    <scope>NUCLEOTIDE SEQUENCE [LARGE SCALE GENOMIC DNA]</scope>
    <source>
        <strain evidence="2">cv. Yunnan</strain>
    </source>
</reference>
<name>A0ACB9JPB8_9ASTR</name>
<comment type="caution">
    <text evidence="1">The sequence shown here is derived from an EMBL/GenBank/DDBJ whole genome shotgun (WGS) entry which is preliminary data.</text>
</comment>
<dbReference type="EMBL" id="CM042020">
    <property type="protein sequence ID" value="KAI3821671.1"/>
    <property type="molecule type" value="Genomic_DNA"/>
</dbReference>
<gene>
    <name evidence="1" type="ORF">L1987_09240</name>
</gene>
<protein>
    <submittedName>
        <fullName evidence="1">Uncharacterized protein</fullName>
    </submittedName>
</protein>